<reference evidence="5" key="1">
    <citation type="submission" date="2019-09" db="EMBL/GenBank/DDBJ databases">
        <authorList>
            <person name="Needham M D."/>
        </authorList>
    </citation>
    <scope>NUCLEOTIDE SEQUENCE</scope>
</reference>
<dbReference type="GO" id="GO:0012505">
    <property type="term" value="C:endomembrane system"/>
    <property type="evidence" value="ECO:0007669"/>
    <property type="project" value="UniProtKB-SubCell"/>
</dbReference>
<dbReference type="InterPro" id="IPR050209">
    <property type="entry name" value="Rab_GTPases_membrane_traffic"/>
</dbReference>
<dbReference type="InterPro" id="IPR001806">
    <property type="entry name" value="Small_GTPase"/>
</dbReference>
<protein>
    <submittedName>
        <fullName evidence="5">Ras family</fullName>
    </submittedName>
</protein>
<evidence type="ECO:0000256" key="3">
    <source>
        <dbReference type="ARBA" id="ARBA00022741"/>
    </source>
</evidence>
<dbReference type="SMART" id="SM00173">
    <property type="entry name" value="RAS"/>
    <property type="match status" value="1"/>
</dbReference>
<organism evidence="5">
    <name type="scientific">seawater metagenome</name>
    <dbReference type="NCBI Taxonomy" id="1561972"/>
    <lineage>
        <taxon>unclassified sequences</taxon>
        <taxon>metagenomes</taxon>
        <taxon>ecological metagenomes</taxon>
    </lineage>
</organism>
<dbReference type="InterPro" id="IPR027417">
    <property type="entry name" value="P-loop_NTPase"/>
</dbReference>
<dbReference type="InterPro" id="IPR005225">
    <property type="entry name" value="Small_GTP-bd"/>
</dbReference>
<dbReference type="FunFam" id="3.40.50.300:FF:000586">
    <property type="entry name" value="Rab family GTPase"/>
    <property type="match status" value="1"/>
</dbReference>
<dbReference type="Gene3D" id="3.40.50.300">
    <property type="entry name" value="P-loop containing nucleotide triphosphate hydrolases"/>
    <property type="match status" value="1"/>
</dbReference>
<dbReference type="SMART" id="SM00175">
    <property type="entry name" value="RAB"/>
    <property type="match status" value="1"/>
</dbReference>
<name>A0A5E8CMI2_9ZZZZ</name>
<keyword evidence="3" id="KW-0547">Nucleotide-binding</keyword>
<proteinExistence type="inferred from homology"/>
<dbReference type="SMART" id="SM00176">
    <property type="entry name" value="RAN"/>
    <property type="match status" value="1"/>
</dbReference>
<comment type="subcellular location">
    <subcellularLocation>
        <location evidence="1">Endomembrane system</location>
    </subcellularLocation>
</comment>
<comment type="similarity">
    <text evidence="2">Belongs to the small GTPase superfamily. Rab family.</text>
</comment>
<dbReference type="PROSITE" id="PS51421">
    <property type="entry name" value="RAS"/>
    <property type="match status" value="1"/>
</dbReference>
<gene>
    <name evidence="5" type="ORF">CPAV1605_1271</name>
</gene>
<dbReference type="AlphaFoldDB" id="A0A5E8CMI2"/>
<dbReference type="PRINTS" id="PR00449">
    <property type="entry name" value="RASTRNSFRMNG"/>
</dbReference>
<sequence>MNYNYLFKFILIGDSEVGKSAILSRFTNDTYNEDNPITIGVDFGAQTIEIDKKNIKLQIWDTAGQEKFSAIVNTYYRGAIGCLLVFDLTDRETFKSVKTKWLGELNYLAHSKIIITLVGSKYDKMNRQVSQQEAEDFAKENNFIYIETSARLNLNVNLAFQKTAEIILNKIISGEIEVSNKLGIRIGSFKKTNYFSSVNNEKKKCCF</sequence>
<evidence type="ECO:0000313" key="5">
    <source>
        <dbReference type="EMBL" id="VVU95520.1"/>
    </source>
</evidence>
<accession>A0A5E8CMI2</accession>
<dbReference type="GO" id="GO:0005525">
    <property type="term" value="F:GTP binding"/>
    <property type="evidence" value="ECO:0007669"/>
    <property type="project" value="InterPro"/>
</dbReference>
<evidence type="ECO:0000256" key="2">
    <source>
        <dbReference type="ARBA" id="ARBA00006270"/>
    </source>
</evidence>
<dbReference type="Pfam" id="PF00071">
    <property type="entry name" value="Ras"/>
    <property type="match status" value="1"/>
</dbReference>
<dbReference type="PROSITE" id="PS51419">
    <property type="entry name" value="RAB"/>
    <property type="match status" value="1"/>
</dbReference>
<dbReference type="CDD" id="cd00154">
    <property type="entry name" value="Rab"/>
    <property type="match status" value="1"/>
</dbReference>
<dbReference type="GO" id="GO:0003924">
    <property type="term" value="F:GTPase activity"/>
    <property type="evidence" value="ECO:0007669"/>
    <property type="project" value="InterPro"/>
</dbReference>
<dbReference type="PANTHER" id="PTHR47979">
    <property type="entry name" value="DRAB11-RELATED"/>
    <property type="match status" value="1"/>
</dbReference>
<evidence type="ECO:0000256" key="1">
    <source>
        <dbReference type="ARBA" id="ARBA00004308"/>
    </source>
</evidence>
<dbReference type="NCBIfam" id="TIGR00231">
    <property type="entry name" value="small_GTP"/>
    <property type="match status" value="1"/>
</dbReference>
<keyword evidence="4" id="KW-0472">Membrane</keyword>
<dbReference type="SUPFAM" id="SSF52540">
    <property type="entry name" value="P-loop containing nucleoside triphosphate hydrolases"/>
    <property type="match status" value="1"/>
</dbReference>
<evidence type="ECO:0000256" key="4">
    <source>
        <dbReference type="ARBA" id="ARBA00023136"/>
    </source>
</evidence>
<dbReference type="EMBL" id="CABVLZ010000005">
    <property type="protein sequence ID" value="VVU95520.1"/>
    <property type="molecule type" value="Genomic_DNA"/>
</dbReference>
<dbReference type="SMART" id="SM00174">
    <property type="entry name" value="RHO"/>
    <property type="match status" value="1"/>
</dbReference>